<dbReference type="InterPro" id="IPR056810">
    <property type="entry name" value="GNC1-like_N"/>
</dbReference>
<dbReference type="AlphaFoldDB" id="A0A6P6KNM3"/>
<evidence type="ECO:0000313" key="3">
    <source>
        <dbReference type="Proteomes" id="UP000515129"/>
    </source>
</evidence>
<gene>
    <name evidence="4" type="primary">LOC113052822</name>
</gene>
<dbReference type="PANTHER" id="PTHR23346:SF7">
    <property type="entry name" value="STALLED RIBOSOME SENSOR GCN1"/>
    <property type="match status" value="1"/>
</dbReference>
<keyword evidence="1" id="KW-0677">Repeat</keyword>
<reference evidence="4" key="1">
    <citation type="submission" date="2025-08" db="UniProtKB">
        <authorList>
            <consortium name="RefSeq"/>
        </authorList>
    </citation>
    <scope>IDENTIFICATION</scope>
    <source>
        <strain evidence="4">Wakin</strain>
        <tissue evidence="4">Muscle</tissue>
    </source>
</reference>
<dbReference type="Proteomes" id="UP000515129">
    <property type="component" value="Chromosome 33"/>
</dbReference>
<evidence type="ECO:0000313" key="4">
    <source>
        <dbReference type="RefSeq" id="XP_026073061.1"/>
    </source>
</evidence>
<dbReference type="GO" id="GO:0006417">
    <property type="term" value="P:regulation of translation"/>
    <property type="evidence" value="ECO:0007669"/>
    <property type="project" value="TreeGrafter"/>
</dbReference>
<dbReference type="GO" id="GO:0019887">
    <property type="term" value="F:protein kinase regulator activity"/>
    <property type="evidence" value="ECO:0007669"/>
    <property type="project" value="TreeGrafter"/>
</dbReference>
<keyword evidence="3" id="KW-1185">Reference proteome</keyword>
<feature type="domain" description="Stalled ribosome sensor GCN1-like N-terminal" evidence="2">
    <location>
        <begin position="222"/>
        <end position="277"/>
    </location>
</feature>
<organism evidence="3 4">
    <name type="scientific">Carassius auratus</name>
    <name type="common">Goldfish</name>
    <dbReference type="NCBI Taxonomy" id="7957"/>
    <lineage>
        <taxon>Eukaryota</taxon>
        <taxon>Metazoa</taxon>
        <taxon>Chordata</taxon>
        <taxon>Craniata</taxon>
        <taxon>Vertebrata</taxon>
        <taxon>Euteleostomi</taxon>
        <taxon>Actinopterygii</taxon>
        <taxon>Neopterygii</taxon>
        <taxon>Teleostei</taxon>
        <taxon>Ostariophysi</taxon>
        <taxon>Cypriniformes</taxon>
        <taxon>Cyprinidae</taxon>
        <taxon>Cyprininae</taxon>
        <taxon>Carassius</taxon>
    </lineage>
</organism>
<feature type="non-terminal residue" evidence="4">
    <location>
        <position position="281"/>
    </location>
</feature>
<evidence type="ECO:0000259" key="2">
    <source>
        <dbReference type="Pfam" id="PF24993"/>
    </source>
</evidence>
<dbReference type="GO" id="GO:0034198">
    <property type="term" value="P:cellular response to amino acid starvation"/>
    <property type="evidence" value="ECO:0007669"/>
    <property type="project" value="TreeGrafter"/>
</dbReference>
<dbReference type="PANTHER" id="PTHR23346">
    <property type="entry name" value="TRANSLATIONAL ACTIVATOR GCN1-RELATED"/>
    <property type="match status" value="1"/>
</dbReference>
<dbReference type="InterPro" id="IPR016024">
    <property type="entry name" value="ARM-type_fold"/>
</dbReference>
<dbReference type="KEGG" id="caua:113052822"/>
<dbReference type="Pfam" id="PF24993">
    <property type="entry name" value="GNC1_N"/>
    <property type="match status" value="1"/>
</dbReference>
<dbReference type="SUPFAM" id="SSF48371">
    <property type="entry name" value="ARM repeat"/>
    <property type="match status" value="1"/>
</dbReference>
<sequence>MAADTQGQVSDTLKRFAVKVTSSSVKERKEVLEELKECVKGKDLPEPVIKGLCKLFYLTLHRYRDAASRRALLSAIEVLVQSQPDAIATNLPPGLLSCGVVSRGVMPGKSTASGACCALPWTCLIVRIVFPSADNREGAKWKKLVEVQSVLLAEVVGGASGNALKSISKCFNKLWKENPGLVDQYMSTLLSLDQSCVCVPLLGLCVDFCTAHKDIATINKHKASLLDLYVKTVLMSKTRPHQHILEKSGSMLRHMSHAEFKEQLLPTLQKALLRSPENSMP</sequence>
<dbReference type="GO" id="GO:0005829">
    <property type="term" value="C:cytosol"/>
    <property type="evidence" value="ECO:0007669"/>
    <property type="project" value="TreeGrafter"/>
</dbReference>
<dbReference type="GeneID" id="113052822"/>
<name>A0A6P6KNM3_CARAU</name>
<protein>
    <submittedName>
        <fullName evidence="4">EIF-2-alpha kinase activator GCN1-like</fullName>
    </submittedName>
</protein>
<evidence type="ECO:0000256" key="1">
    <source>
        <dbReference type="ARBA" id="ARBA00022737"/>
    </source>
</evidence>
<dbReference type="OrthoDB" id="5148094at2759"/>
<accession>A0A6P6KNM3</accession>
<proteinExistence type="predicted"/>
<dbReference type="RefSeq" id="XP_026073061.1">
    <property type="nucleotide sequence ID" value="XM_026217276.1"/>
</dbReference>